<feature type="binding site" evidence="9">
    <location>
        <position position="89"/>
    </location>
    <ligand>
        <name>substrate</name>
    </ligand>
</feature>
<organism evidence="11 12">
    <name type="scientific">Palleronia caenipelagi</name>
    <dbReference type="NCBI Taxonomy" id="2489174"/>
    <lineage>
        <taxon>Bacteria</taxon>
        <taxon>Pseudomonadati</taxon>
        <taxon>Pseudomonadota</taxon>
        <taxon>Alphaproteobacteria</taxon>
        <taxon>Rhodobacterales</taxon>
        <taxon>Roseobacteraceae</taxon>
        <taxon>Palleronia</taxon>
    </lineage>
</organism>
<comment type="function">
    <text evidence="9">Catalyzes the formation of acetyl phosphate from acetate and ATP. Can also catalyze the reverse reaction.</text>
</comment>
<sequence length="372" mass="39472">MTDAYLALNAGSSSMKFGLSEASDPAEILLSGSAERLGSDAATLAIRDAYGKQVQGSLGAAGHGEALTELCAAISRLRPELRITGVGHRIVHGGTHFNDPLPVTPEVLHALRELIPLAPLHQPHGILGIETAQAQFPEATHVACFDTAFHAGKPWVHESFALPRQYFDEGVRRYGFHGLACASICDALERGGYPLADRKIAIAHLGNGCSVTAVAGGRSVATSMGFTALDGLTMGTRCGRIDPGVLLHLMKNGSDADEIERVLYHQSGLLGLSGMSNDMRDLATSDAPEAAQAIAYFIERVIEEIARMAAAMRGLDCVVFSGGIGENAADLRDRITAGLSFLRRSDGSALEICVEPANEERQILVTLHRLAR</sequence>
<dbReference type="SUPFAM" id="SSF53067">
    <property type="entry name" value="Actin-like ATPase domain"/>
    <property type="match status" value="2"/>
</dbReference>
<feature type="site" description="Transition state stabilizer" evidence="9">
    <location>
        <position position="237"/>
    </location>
</feature>
<feature type="binding site" evidence="9">
    <location>
        <position position="359"/>
    </location>
    <ligand>
        <name>Mg(2+)</name>
        <dbReference type="ChEBI" id="CHEBI:18420"/>
    </ligand>
</feature>
<comment type="pathway">
    <text evidence="9">Metabolic intermediate biosynthesis; acetyl-CoA biosynthesis; acetyl-CoA from acetate: step 1/2.</text>
</comment>
<comment type="cofactor">
    <cofactor evidence="9">
        <name>Mg(2+)</name>
        <dbReference type="ChEBI" id="CHEBI:18420"/>
    </cofactor>
    <cofactor evidence="9">
        <name>Mn(2+)</name>
        <dbReference type="ChEBI" id="CHEBI:29035"/>
    </cofactor>
    <text evidence="9">Mg(2+). Can also accept Mn(2+).</text>
</comment>
<reference evidence="11 12" key="1">
    <citation type="submission" date="2019-06" db="EMBL/GenBank/DDBJ databases">
        <title>Paenimaribius caenipelagi gen. nov., sp. nov., isolated from a tidal flat.</title>
        <authorList>
            <person name="Yoon J.-H."/>
        </authorList>
    </citation>
    <scope>NUCLEOTIDE SEQUENCE [LARGE SCALE GENOMIC DNA]</scope>
    <source>
        <strain evidence="11 12">JBTF-M29</strain>
    </source>
</reference>
<gene>
    <name evidence="9" type="primary">ackA</name>
    <name evidence="11" type="ORF">FEV53_12195</name>
</gene>
<dbReference type="GO" id="GO:0005524">
    <property type="term" value="F:ATP binding"/>
    <property type="evidence" value="ECO:0007669"/>
    <property type="project" value="UniProtKB-KW"/>
</dbReference>
<keyword evidence="2 9" id="KW-0963">Cytoplasm</keyword>
<evidence type="ECO:0000313" key="11">
    <source>
        <dbReference type="EMBL" id="TRD17824.1"/>
    </source>
</evidence>
<dbReference type="Gene3D" id="3.30.420.40">
    <property type="match status" value="2"/>
</dbReference>
<evidence type="ECO:0000256" key="1">
    <source>
        <dbReference type="ARBA" id="ARBA00008748"/>
    </source>
</evidence>
<dbReference type="RefSeq" id="WP_142835080.1">
    <property type="nucleotide sequence ID" value="NZ_VFSV01000021.1"/>
</dbReference>
<dbReference type="InterPro" id="IPR000890">
    <property type="entry name" value="Aliphatic_acid_kin_short-chain"/>
</dbReference>
<evidence type="ECO:0000256" key="3">
    <source>
        <dbReference type="ARBA" id="ARBA00022679"/>
    </source>
</evidence>
<feature type="binding site" evidence="9">
    <location>
        <begin position="204"/>
        <end position="208"/>
    </location>
    <ligand>
        <name>ATP</name>
        <dbReference type="ChEBI" id="CHEBI:30616"/>
    </ligand>
</feature>
<dbReference type="GO" id="GO:0000287">
    <property type="term" value="F:magnesium ion binding"/>
    <property type="evidence" value="ECO:0007669"/>
    <property type="project" value="UniProtKB-UniRule"/>
</dbReference>
<dbReference type="InterPro" id="IPR023865">
    <property type="entry name" value="Aliphatic_acid_kinase_CS"/>
</dbReference>
<comment type="subunit">
    <text evidence="9">Homodimer.</text>
</comment>
<name>A0A547PUT5_9RHOB</name>
<keyword evidence="5 9" id="KW-0547">Nucleotide-binding</keyword>
<dbReference type="GO" id="GO:0005829">
    <property type="term" value="C:cytosol"/>
    <property type="evidence" value="ECO:0007669"/>
    <property type="project" value="TreeGrafter"/>
</dbReference>
<protein>
    <recommendedName>
        <fullName evidence="9">Acetate kinase</fullName>
        <ecNumber evidence="9">2.7.2.1</ecNumber>
    </recommendedName>
    <alternativeName>
        <fullName evidence="9">Acetokinase</fullName>
    </alternativeName>
</protein>
<dbReference type="GO" id="GO:0008776">
    <property type="term" value="F:acetate kinase activity"/>
    <property type="evidence" value="ECO:0007669"/>
    <property type="project" value="UniProtKB-UniRule"/>
</dbReference>
<keyword evidence="6 9" id="KW-0418">Kinase</keyword>
<dbReference type="Proteomes" id="UP000318590">
    <property type="component" value="Unassembled WGS sequence"/>
</dbReference>
<keyword evidence="12" id="KW-1185">Reference proteome</keyword>
<comment type="similarity">
    <text evidence="1 9 10">Belongs to the acetokinase family.</text>
</comment>
<dbReference type="EMBL" id="VFSV01000021">
    <property type="protein sequence ID" value="TRD17824.1"/>
    <property type="molecule type" value="Genomic_DNA"/>
</dbReference>
<evidence type="ECO:0000256" key="4">
    <source>
        <dbReference type="ARBA" id="ARBA00022723"/>
    </source>
</evidence>
<feature type="binding site" evidence="9">
    <location>
        <begin position="278"/>
        <end position="280"/>
    </location>
    <ligand>
        <name>ATP</name>
        <dbReference type="ChEBI" id="CHEBI:30616"/>
    </ligand>
</feature>
<keyword evidence="4 9" id="KW-0479">Metal-binding</keyword>
<evidence type="ECO:0000256" key="9">
    <source>
        <dbReference type="HAMAP-Rule" id="MF_00020"/>
    </source>
</evidence>
<evidence type="ECO:0000256" key="2">
    <source>
        <dbReference type="ARBA" id="ARBA00022490"/>
    </source>
</evidence>
<dbReference type="PANTHER" id="PTHR21060:SF21">
    <property type="entry name" value="ACETATE KINASE"/>
    <property type="match status" value="1"/>
</dbReference>
<keyword evidence="3 9" id="KW-0808">Transferase</keyword>
<evidence type="ECO:0000256" key="6">
    <source>
        <dbReference type="ARBA" id="ARBA00022777"/>
    </source>
</evidence>
<dbReference type="GO" id="GO:0006085">
    <property type="term" value="P:acetyl-CoA biosynthetic process"/>
    <property type="evidence" value="ECO:0007669"/>
    <property type="project" value="UniProtKB-UniRule"/>
</dbReference>
<dbReference type="EC" id="2.7.2.1" evidence="9"/>
<proteinExistence type="inferred from homology"/>
<feature type="binding site" evidence="9">
    <location>
        <position position="9"/>
    </location>
    <ligand>
        <name>Mg(2+)</name>
        <dbReference type="ChEBI" id="CHEBI:18420"/>
    </ligand>
</feature>
<dbReference type="HAMAP" id="MF_00020">
    <property type="entry name" value="Acetate_kinase"/>
    <property type="match status" value="1"/>
</dbReference>
<keyword evidence="8 9" id="KW-0460">Magnesium</keyword>
<dbReference type="Pfam" id="PF00871">
    <property type="entry name" value="Acetate_kinase"/>
    <property type="match status" value="1"/>
</dbReference>
<dbReference type="UniPathway" id="UPA00340">
    <property type="reaction ID" value="UER00458"/>
</dbReference>
<feature type="binding site" evidence="9">
    <location>
        <begin position="323"/>
        <end position="327"/>
    </location>
    <ligand>
        <name>ATP</name>
        <dbReference type="ChEBI" id="CHEBI:30616"/>
    </ligand>
</feature>
<feature type="site" description="Transition state stabilizer" evidence="9">
    <location>
        <position position="177"/>
    </location>
</feature>
<dbReference type="NCBIfam" id="TIGR00016">
    <property type="entry name" value="ackA"/>
    <property type="match status" value="1"/>
</dbReference>
<evidence type="ECO:0000256" key="10">
    <source>
        <dbReference type="RuleBase" id="RU003835"/>
    </source>
</evidence>
<feature type="binding site" evidence="9">
    <location>
        <position position="16"/>
    </location>
    <ligand>
        <name>ATP</name>
        <dbReference type="ChEBI" id="CHEBI:30616"/>
    </ligand>
</feature>
<keyword evidence="7 9" id="KW-0067">ATP-binding</keyword>
<evidence type="ECO:0000313" key="12">
    <source>
        <dbReference type="Proteomes" id="UP000318590"/>
    </source>
</evidence>
<evidence type="ECO:0000256" key="7">
    <source>
        <dbReference type="ARBA" id="ARBA00022840"/>
    </source>
</evidence>
<dbReference type="GO" id="GO:0006083">
    <property type="term" value="P:acetate metabolic process"/>
    <property type="evidence" value="ECO:0007669"/>
    <property type="project" value="TreeGrafter"/>
</dbReference>
<dbReference type="InterPro" id="IPR004372">
    <property type="entry name" value="Ac/propionate_kinase"/>
</dbReference>
<dbReference type="AlphaFoldDB" id="A0A547PUT5"/>
<comment type="subcellular location">
    <subcellularLocation>
        <location evidence="9">Cytoplasm</location>
    </subcellularLocation>
</comment>
<dbReference type="PRINTS" id="PR00471">
    <property type="entry name" value="ACETATEKNASE"/>
</dbReference>
<evidence type="ECO:0000256" key="8">
    <source>
        <dbReference type="ARBA" id="ARBA00022842"/>
    </source>
</evidence>
<evidence type="ECO:0000256" key="5">
    <source>
        <dbReference type="ARBA" id="ARBA00022741"/>
    </source>
</evidence>
<dbReference type="PANTHER" id="PTHR21060">
    <property type="entry name" value="ACETATE KINASE"/>
    <property type="match status" value="1"/>
</dbReference>
<feature type="active site" description="Proton donor/acceptor" evidence="9">
    <location>
        <position position="146"/>
    </location>
</feature>
<comment type="caution">
    <text evidence="11">The sequence shown here is derived from an EMBL/GenBank/DDBJ whole genome shotgun (WGS) entry which is preliminary data.</text>
</comment>
<dbReference type="PROSITE" id="PS01076">
    <property type="entry name" value="ACETATE_KINASE_2"/>
    <property type="match status" value="1"/>
</dbReference>
<dbReference type="InterPro" id="IPR043129">
    <property type="entry name" value="ATPase_NBD"/>
</dbReference>
<accession>A0A547PUT5</accession>
<dbReference type="OrthoDB" id="9802453at2"/>
<dbReference type="PIRSF" id="PIRSF000722">
    <property type="entry name" value="Acetate_prop_kin"/>
    <property type="match status" value="1"/>
</dbReference>
<comment type="catalytic activity">
    <reaction evidence="9">
        <text>acetate + ATP = acetyl phosphate + ADP</text>
        <dbReference type="Rhea" id="RHEA:11352"/>
        <dbReference type="ChEBI" id="CHEBI:22191"/>
        <dbReference type="ChEBI" id="CHEBI:30089"/>
        <dbReference type="ChEBI" id="CHEBI:30616"/>
        <dbReference type="ChEBI" id="CHEBI:456216"/>
        <dbReference type="EC" id="2.7.2.1"/>
    </reaction>
</comment>